<sequence>MFSGDTPPLLKQGEWASDGNYAYLGMENGEYKVFQGVFDMAKDQKVTGFKYSLDEKAIIIPKGTPFSKLQRLFNTLPKALKYHTNEKASIDIMFENGTYVNDLGTWLVLRDFSYQINIKSLTNKVDGTVGSYVKPVVFQSDKAIEVYNSAVNFADIRFEYFDAVSGAVAFLNSTINIDDCCFDAKVNQCCALDRGYNKIVFSDTYFKMNRDVQDSILDKASVGSFINIARSKSAAEFRPKTIVKSLSGGMIIAGNVEDLLIAEKSPVYMPNGGVEIHGGFVTNPNGNIDIAVPTKLSQLENDLNLTNDFQQLENKPTTITSEQATAIEASKSKNSYPQADAQKLAGIESNATVGADWNTNVKNKPATITPQQAAAIETNTAKRNYPEADEQKLAGIETKATAGADWNTNVKNKPVTISTQQAAAIEANTAKKSYPDADKQKLAGIEANATVGADWNTNVQNKPVTITPEQAAAIEANTAKKTYPDVDKQKLAGIEANATVGADWNTNVQNKPVTITPEQAAAIEANTAKKNYPEADEQKLAGIEANATVGADWNTNVQNRPVTISPEQAAAIEANTAKRNYPETDEQKLAGIEANATVGADWNTNVQNKPVTISPEQAEAIETNSQKRSYPQADQEKLEGIEEGATAGADWNTNVQNKPITITPEQAAAIEANTQKRSYPVEDQEKLARLNEAALEAGADWNENLRNIPPVLLEFIRCLQNDGVTHFDIIEDGTVLRLGKLGNSGND</sequence>
<dbReference type="Proteomes" id="UP000249239">
    <property type="component" value="Unassembled WGS sequence"/>
</dbReference>
<reference evidence="1 2" key="1">
    <citation type="submission" date="2018-06" db="EMBL/GenBank/DDBJ databases">
        <title>Genomic Encyclopedia of Archaeal and Bacterial Type Strains, Phase II (KMG-II): from individual species to whole genera.</title>
        <authorList>
            <person name="Goeker M."/>
        </authorList>
    </citation>
    <scope>NUCLEOTIDE SEQUENCE [LARGE SCALE GENOMIC DNA]</scope>
    <source>
        <strain evidence="1 2">DSM 6779</strain>
    </source>
</reference>
<keyword evidence="2" id="KW-1185">Reference proteome</keyword>
<dbReference type="AlphaFoldDB" id="A0A2W7MSS7"/>
<name>A0A2W7MSS7_9BACT</name>
<proteinExistence type="predicted"/>
<accession>A0A2W7MSS7</accession>
<gene>
    <name evidence="1" type="ORF">LX69_03327</name>
</gene>
<dbReference type="EMBL" id="QKZK01000049">
    <property type="protein sequence ID" value="PZX10603.1"/>
    <property type="molecule type" value="Genomic_DNA"/>
</dbReference>
<comment type="caution">
    <text evidence="1">The sequence shown here is derived from an EMBL/GenBank/DDBJ whole genome shotgun (WGS) entry which is preliminary data.</text>
</comment>
<protein>
    <submittedName>
        <fullName evidence="1">Uncharacterized protein</fullName>
    </submittedName>
</protein>
<evidence type="ECO:0000313" key="2">
    <source>
        <dbReference type="Proteomes" id="UP000249239"/>
    </source>
</evidence>
<organism evidence="1 2">
    <name type="scientific">Breznakibacter xylanolyticus</name>
    <dbReference type="NCBI Taxonomy" id="990"/>
    <lineage>
        <taxon>Bacteria</taxon>
        <taxon>Pseudomonadati</taxon>
        <taxon>Bacteroidota</taxon>
        <taxon>Bacteroidia</taxon>
        <taxon>Marinilabiliales</taxon>
        <taxon>Marinilabiliaceae</taxon>
        <taxon>Breznakibacter</taxon>
    </lineage>
</organism>
<evidence type="ECO:0000313" key="1">
    <source>
        <dbReference type="EMBL" id="PZX10603.1"/>
    </source>
</evidence>